<dbReference type="EMBL" id="JARKHS020023454">
    <property type="protein sequence ID" value="KAK8768784.1"/>
    <property type="molecule type" value="Genomic_DNA"/>
</dbReference>
<dbReference type="Proteomes" id="UP001321473">
    <property type="component" value="Unassembled WGS sequence"/>
</dbReference>
<comment type="caution">
    <text evidence="1">The sequence shown here is derived from an EMBL/GenBank/DDBJ whole genome shotgun (WGS) entry which is preliminary data.</text>
</comment>
<feature type="non-terminal residue" evidence="1">
    <location>
        <position position="1"/>
    </location>
</feature>
<proteinExistence type="predicted"/>
<name>A0AAQ4E244_AMBAM</name>
<gene>
    <name evidence="1" type="ORF">V5799_014750</name>
</gene>
<organism evidence="1 2">
    <name type="scientific">Amblyomma americanum</name>
    <name type="common">Lone star tick</name>
    <dbReference type="NCBI Taxonomy" id="6943"/>
    <lineage>
        <taxon>Eukaryota</taxon>
        <taxon>Metazoa</taxon>
        <taxon>Ecdysozoa</taxon>
        <taxon>Arthropoda</taxon>
        <taxon>Chelicerata</taxon>
        <taxon>Arachnida</taxon>
        <taxon>Acari</taxon>
        <taxon>Parasitiformes</taxon>
        <taxon>Ixodida</taxon>
        <taxon>Ixodoidea</taxon>
        <taxon>Ixodidae</taxon>
        <taxon>Amblyomminae</taxon>
        <taxon>Amblyomma</taxon>
    </lineage>
</organism>
<dbReference type="AlphaFoldDB" id="A0AAQ4E244"/>
<keyword evidence="2" id="KW-1185">Reference proteome</keyword>
<accession>A0AAQ4E244</accession>
<evidence type="ECO:0000313" key="1">
    <source>
        <dbReference type="EMBL" id="KAK8768784.1"/>
    </source>
</evidence>
<protein>
    <submittedName>
        <fullName evidence="1">Uncharacterized protein</fullName>
    </submittedName>
</protein>
<evidence type="ECO:0000313" key="2">
    <source>
        <dbReference type="Proteomes" id="UP001321473"/>
    </source>
</evidence>
<reference evidence="1 2" key="1">
    <citation type="journal article" date="2023" name="Arcadia Sci">
        <title>De novo assembly of a long-read Amblyomma americanum tick genome.</title>
        <authorList>
            <person name="Chou S."/>
            <person name="Poskanzer K.E."/>
            <person name="Rollins M."/>
            <person name="Thuy-Boun P.S."/>
        </authorList>
    </citation>
    <scope>NUCLEOTIDE SEQUENCE [LARGE SCALE GENOMIC DNA]</scope>
    <source>
        <strain evidence="1">F_SG_1</strain>
        <tissue evidence="1">Salivary glands</tissue>
    </source>
</reference>
<sequence>CTLSVLRPLAIRYFSVEDLSAPESATRNSRRSSLSFCVPLSSKCTPRSSARLIFPDLYRLTDQQTQQS</sequence>